<dbReference type="InterPro" id="IPR037401">
    <property type="entry name" value="SnoaL-like"/>
</dbReference>
<feature type="domain" description="SnoaL-like" evidence="1">
    <location>
        <begin position="9"/>
        <end position="76"/>
    </location>
</feature>
<dbReference type="Proteomes" id="UP000239001">
    <property type="component" value="Unassembled WGS sequence"/>
</dbReference>
<evidence type="ECO:0000259" key="1">
    <source>
        <dbReference type="Pfam" id="PF12680"/>
    </source>
</evidence>
<dbReference type="Gene3D" id="3.10.450.50">
    <property type="match status" value="1"/>
</dbReference>
<dbReference type="EMBL" id="PXOH01000080">
    <property type="protein sequence ID" value="PSF27847.1"/>
    <property type="molecule type" value="Genomic_DNA"/>
</dbReference>
<organism evidence="2 3">
    <name type="scientific">Aphanothece hegewaldii CCALA 016</name>
    <dbReference type="NCBI Taxonomy" id="2107694"/>
    <lineage>
        <taxon>Bacteria</taxon>
        <taxon>Bacillati</taxon>
        <taxon>Cyanobacteriota</taxon>
        <taxon>Cyanophyceae</taxon>
        <taxon>Oscillatoriophycideae</taxon>
        <taxon>Chroococcales</taxon>
        <taxon>Aphanothecaceae</taxon>
        <taxon>Aphanothece</taxon>
    </lineage>
</organism>
<protein>
    <submittedName>
        <fullName evidence="2">Nuclear transport factor 2 family protein</fullName>
    </submittedName>
</protein>
<reference evidence="2 3" key="2">
    <citation type="submission" date="2018-03" db="EMBL/GenBank/DDBJ databases">
        <authorList>
            <person name="Keele B.F."/>
        </authorList>
    </citation>
    <scope>NUCLEOTIDE SEQUENCE [LARGE SCALE GENOMIC DNA]</scope>
    <source>
        <strain evidence="2 3">CCALA 016</strain>
    </source>
</reference>
<dbReference type="AlphaFoldDB" id="A0A2T1LQG1"/>
<dbReference type="InterPro" id="IPR032710">
    <property type="entry name" value="NTF2-like_dom_sf"/>
</dbReference>
<dbReference type="SUPFAM" id="SSF54427">
    <property type="entry name" value="NTF2-like"/>
    <property type="match status" value="1"/>
</dbReference>
<evidence type="ECO:0000313" key="2">
    <source>
        <dbReference type="EMBL" id="PSF27847.1"/>
    </source>
</evidence>
<dbReference type="RefSeq" id="WP_106459582.1">
    <property type="nucleotide sequence ID" value="NZ_PXOH01000080.1"/>
</dbReference>
<reference evidence="2 3" key="1">
    <citation type="submission" date="2018-03" db="EMBL/GenBank/DDBJ databases">
        <title>The ancient ancestry and fast evolution of plastids.</title>
        <authorList>
            <person name="Moore K.R."/>
            <person name="Magnabosco C."/>
            <person name="Momper L."/>
            <person name="Gold D.A."/>
            <person name="Bosak T."/>
            <person name="Fournier G.P."/>
        </authorList>
    </citation>
    <scope>NUCLEOTIDE SEQUENCE [LARGE SCALE GENOMIC DNA]</scope>
    <source>
        <strain evidence="2 3">CCALA 016</strain>
    </source>
</reference>
<comment type="caution">
    <text evidence="2">The sequence shown here is derived from an EMBL/GenBank/DDBJ whole genome shotgun (WGS) entry which is preliminary data.</text>
</comment>
<sequence length="132" mass="15506">MRENQQFLQNLYDAFNKREIETIISVMHPDVKWGNGVKGGFVYGRDAVREYWTNQFKVIQVQLETLKFETDQNNRNVVTTHQIVRDWQGNLLFRATIEQIFIIENGLISVYELGGTETIQEMIPLLLDKEVK</sequence>
<proteinExistence type="predicted"/>
<dbReference type="Pfam" id="PF12680">
    <property type="entry name" value="SnoaL_2"/>
    <property type="match status" value="1"/>
</dbReference>
<name>A0A2T1LQG1_9CHRO</name>
<accession>A0A2T1LQG1</accession>
<dbReference type="OrthoDB" id="1353852at2"/>
<keyword evidence="3" id="KW-1185">Reference proteome</keyword>
<evidence type="ECO:0000313" key="3">
    <source>
        <dbReference type="Proteomes" id="UP000239001"/>
    </source>
</evidence>
<gene>
    <name evidence="2" type="ORF">C7H19_24820</name>
</gene>